<accession>A0A061FPM2</accession>
<keyword evidence="2" id="KW-1185">Reference proteome</keyword>
<dbReference type="Proteomes" id="UP000026915">
    <property type="component" value="Chromosome 10"/>
</dbReference>
<evidence type="ECO:0000313" key="2">
    <source>
        <dbReference type="Proteomes" id="UP000026915"/>
    </source>
</evidence>
<dbReference type="HOGENOM" id="CLU_2563003_0_0_1"/>
<protein>
    <submittedName>
        <fullName evidence="1">Uncharacterized protein</fullName>
    </submittedName>
</protein>
<evidence type="ECO:0000313" key="1">
    <source>
        <dbReference type="EMBL" id="EOY19235.1"/>
    </source>
</evidence>
<dbReference type="EMBL" id="CM001888">
    <property type="protein sequence ID" value="EOY19235.1"/>
    <property type="molecule type" value="Genomic_DNA"/>
</dbReference>
<reference evidence="1 2" key="1">
    <citation type="journal article" date="2013" name="Genome Biol.">
        <title>The genome sequence of the most widely cultivated cacao type and its use to identify candidate genes regulating pod color.</title>
        <authorList>
            <person name="Motamayor J.C."/>
            <person name="Mockaitis K."/>
            <person name="Schmutz J."/>
            <person name="Haiminen N."/>
            <person name="Iii D.L."/>
            <person name="Cornejo O."/>
            <person name="Findley S.D."/>
            <person name="Zheng P."/>
            <person name="Utro F."/>
            <person name="Royaert S."/>
            <person name="Saski C."/>
            <person name="Jenkins J."/>
            <person name="Podicheti R."/>
            <person name="Zhao M."/>
            <person name="Scheffler B.E."/>
            <person name="Stack J.C."/>
            <person name="Feltus F.A."/>
            <person name="Mustiga G.M."/>
            <person name="Amores F."/>
            <person name="Phillips W."/>
            <person name="Marelli J.P."/>
            <person name="May G.D."/>
            <person name="Shapiro H."/>
            <person name="Ma J."/>
            <person name="Bustamante C.D."/>
            <person name="Schnell R.J."/>
            <person name="Main D."/>
            <person name="Gilbert D."/>
            <person name="Parida L."/>
            <person name="Kuhn D.N."/>
        </authorList>
    </citation>
    <scope>NUCLEOTIDE SEQUENCE [LARGE SCALE GENOMIC DNA]</scope>
    <source>
        <strain evidence="2">cv. Matina 1-6</strain>
    </source>
</reference>
<proteinExistence type="predicted"/>
<dbReference type="InParanoid" id="A0A061FPM2"/>
<name>A0A061FPM2_THECC</name>
<organism evidence="1 2">
    <name type="scientific">Theobroma cacao</name>
    <name type="common">Cacao</name>
    <name type="synonym">Cocoa</name>
    <dbReference type="NCBI Taxonomy" id="3641"/>
    <lineage>
        <taxon>Eukaryota</taxon>
        <taxon>Viridiplantae</taxon>
        <taxon>Streptophyta</taxon>
        <taxon>Embryophyta</taxon>
        <taxon>Tracheophyta</taxon>
        <taxon>Spermatophyta</taxon>
        <taxon>Magnoliopsida</taxon>
        <taxon>eudicotyledons</taxon>
        <taxon>Gunneridae</taxon>
        <taxon>Pentapetalae</taxon>
        <taxon>rosids</taxon>
        <taxon>malvids</taxon>
        <taxon>Malvales</taxon>
        <taxon>Malvaceae</taxon>
        <taxon>Byttnerioideae</taxon>
        <taxon>Theobroma</taxon>
    </lineage>
</organism>
<gene>
    <name evidence="1" type="ORF">TCM_044217</name>
</gene>
<sequence>MCGVGVHTAVMVVCGVEVHMTVMVMCGVGVHMNITTMCSVGVHMTFVEVGGYMHRTMLTILEITIRKDMREINEAIGGTLHG</sequence>
<dbReference type="AlphaFoldDB" id="A0A061FPM2"/>
<dbReference type="Gramene" id="EOY19235">
    <property type="protein sequence ID" value="EOY19235"/>
    <property type="gene ID" value="TCM_044217"/>
</dbReference>